<proteinExistence type="predicted"/>
<dbReference type="PROSITE" id="PS50026">
    <property type="entry name" value="EGF_3"/>
    <property type="match status" value="1"/>
</dbReference>
<evidence type="ECO:0000259" key="4">
    <source>
        <dbReference type="PROSITE" id="PS51233"/>
    </source>
</evidence>
<dbReference type="InterPro" id="IPR001846">
    <property type="entry name" value="VWF_type-D"/>
</dbReference>
<dbReference type="PROSITE" id="PS51233">
    <property type="entry name" value="VWFD"/>
    <property type="match status" value="1"/>
</dbReference>
<keyword evidence="6" id="KW-1185">Reference proteome</keyword>
<dbReference type="Proteomes" id="UP001164746">
    <property type="component" value="Chromosome 4"/>
</dbReference>
<feature type="domain" description="EGF-like" evidence="3">
    <location>
        <begin position="349"/>
        <end position="386"/>
    </location>
</feature>
<feature type="compositionally biased region" description="Low complexity" evidence="2">
    <location>
        <begin position="956"/>
        <end position="1039"/>
    </location>
</feature>
<evidence type="ECO:0000313" key="6">
    <source>
        <dbReference type="Proteomes" id="UP001164746"/>
    </source>
</evidence>
<feature type="compositionally biased region" description="Low complexity" evidence="2">
    <location>
        <begin position="721"/>
        <end position="947"/>
    </location>
</feature>
<accession>A0ABY7DZ41</accession>
<protein>
    <submittedName>
        <fullName evidence="5">ZAN-like protein</fullName>
    </submittedName>
</protein>
<evidence type="ECO:0000259" key="3">
    <source>
        <dbReference type="PROSITE" id="PS50026"/>
    </source>
</evidence>
<reference evidence="5" key="1">
    <citation type="submission" date="2022-11" db="EMBL/GenBank/DDBJ databases">
        <title>Centuries of genome instability and evolution in soft-shell clam transmissible cancer (bioRxiv).</title>
        <authorList>
            <person name="Hart S.F.M."/>
            <person name="Yonemitsu M.A."/>
            <person name="Giersch R.M."/>
            <person name="Beal B.F."/>
            <person name="Arriagada G."/>
            <person name="Davis B.W."/>
            <person name="Ostrander E.A."/>
            <person name="Goff S.P."/>
            <person name="Metzger M.J."/>
        </authorList>
    </citation>
    <scope>NUCLEOTIDE SEQUENCE</scope>
    <source>
        <strain evidence="5">MELC-2E11</strain>
        <tissue evidence="5">Siphon/mantle</tissue>
    </source>
</reference>
<name>A0ABY7DZ41_MYAAR</name>
<keyword evidence="1" id="KW-1015">Disulfide bond</keyword>
<evidence type="ECO:0000256" key="1">
    <source>
        <dbReference type="PROSITE-ProRule" id="PRU00076"/>
    </source>
</evidence>
<gene>
    <name evidence="5" type="ORF">MAR_009546</name>
</gene>
<feature type="disulfide bond" evidence="1">
    <location>
        <begin position="357"/>
        <end position="374"/>
    </location>
</feature>
<dbReference type="EMBL" id="CP111015">
    <property type="protein sequence ID" value="WAR02988.1"/>
    <property type="molecule type" value="Genomic_DNA"/>
</dbReference>
<keyword evidence="1" id="KW-0245">EGF-like domain</keyword>
<evidence type="ECO:0000313" key="5">
    <source>
        <dbReference type="EMBL" id="WAR02988.1"/>
    </source>
</evidence>
<feature type="domain" description="VWFD" evidence="4">
    <location>
        <begin position="1"/>
        <end position="164"/>
    </location>
</feature>
<dbReference type="InterPro" id="IPR000742">
    <property type="entry name" value="EGF"/>
</dbReference>
<organism evidence="5 6">
    <name type="scientific">Mya arenaria</name>
    <name type="common">Soft-shell clam</name>
    <dbReference type="NCBI Taxonomy" id="6604"/>
    <lineage>
        <taxon>Eukaryota</taxon>
        <taxon>Metazoa</taxon>
        <taxon>Spiralia</taxon>
        <taxon>Lophotrochozoa</taxon>
        <taxon>Mollusca</taxon>
        <taxon>Bivalvia</taxon>
        <taxon>Autobranchia</taxon>
        <taxon>Heteroconchia</taxon>
        <taxon>Euheterodonta</taxon>
        <taxon>Imparidentia</taxon>
        <taxon>Neoheterodontei</taxon>
        <taxon>Myida</taxon>
        <taxon>Myoidea</taxon>
        <taxon>Myidae</taxon>
        <taxon>Mya</taxon>
    </lineage>
</organism>
<feature type="region of interest" description="Disordered" evidence="2">
    <location>
        <begin position="641"/>
        <end position="708"/>
    </location>
</feature>
<feature type="region of interest" description="Disordered" evidence="2">
    <location>
        <begin position="595"/>
        <end position="619"/>
    </location>
</feature>
<dbReference type="PROSITE" id="PS00022">
    <property type="entry name" value="EGF_1"/>
    <property type="match status" value="1"/>
</dbReference>
<sequence length="1039" mass="109918">MAFNHYEQQRNAGVYMMYINKEYDIEVQQKTKLCNRNRAMCACGVAVRAGKDVFMINRCGSIHYIDFSHCGEGGILEVLEINSKKYRVLTPIGTRIEIHLHGGSYEGTMNIDIYMAPKDLSNIEGLCGTFNNDATYEFLGSNGQQIQNKNDFAESWRMDTDTQNTGLKEKNLFINPDRSLQSWKERNHLYCFCQNGAANCSSTQYYTCSFPNNITPLKCHVSQGYRKKRGTDSHMKELRRLFDLMNSVDPPMHYLYKRQAEAQNISAADAHDACTALINGSLAVKSYSDLSALENPQEVINNCAFDVMVGGTLVWANAHVESYNDAVKNMIDLQPEYAANNTERIDVFLANTCPSNCTGNGNCTLIDTSQEGVCVCDTFYHGADCSIDERDPLIIDDIETGGECDTAERSDDCQCFAIRSGAILRSIQCTVKTFKISINGTEELVSKYRSNGSYEDIFTGACCSDLNKYAVDAFAVKYEVSASNDGSNYGNTKTVYVFDSTCQHVAYDENTNGTVVLNTKSGCFIDNTCHFDGEISQFNNTCLRCNASANATGWSEAHCTTTTAIATITTNPTTTIEESATTTAVQTLTTAQPTITTAQPTSTTAEPTTTTAEPTTTTAELTTSTAAPTTITAEPTTTVAKPTTTTAEPMTTTAEPTTTTAEPTTTTAAPTTTSAAPTTTSAEPTTTTAELTTTTAEPTTTTAEPTTTAAEPMTTIAELSTTTAVPTTSTSAPTTTSAVPTTTAAEPTTTTAELTTTTADPTTTTAEHTTTTEEPMTTTAELTTTTAIPTTTTSEPTTTTAELTTTTAEPSTTTAEPSTTAAEPKTTTTEPKTTIAAPITTSAAPKISTAEPTTTTAELTTTTAELTTTTAESTTTTNEPMTTAAEPTTSTADLTTTTAESTTTAAEPSITSAKPTTTTAAPTTISAAPMTTTAKLTTTTAELTTTTPESSITSVEPTTTIAASTTTSAEPTITTAASTTTSAAPTTTAKLTTTTAELTTTTAESTTTTAEPTTTAAEPTTTTAEPTTTAAEPTTNIAD</sequence>
<dbReference type="Gene3D" id="2.60.120.260">
    <property type="entry name" value="Galactose-binding domain-like"/>
    <property type="match status" value="1"/>
</dbReference>
<evidence type="ECO:0000256" key="2">
    <source>
        <dbReference type="SAM" id="MobiDB-lite"/>
    </source>
</evidence>
<feature type="disulfide bond" evidence="1">
    <location>
        <begin position="353"/>
        <end position="363"/>
    </location>
</feature>
<feature type="region of interest" description="Disordered" evidence="2">
    <location>
        <begin position="721"/>
        <end position="1039"/>
    </location>
</feature>
<feature type="disulfide bond" evidence="1">
    <location>
        <begin position="376"/>
        <end position="385"/>
    </location>
</feature>